<name>F9VP20_SULTO</name>
<sequence>MLEEKLLKILNALLKEFEAWIRGESEEKPLIIEIHDKLIANDTYSEGGVINLDDIGIAIYSSIEDLMRNHDVSRSLAVLTYHLVVSHPFVDGNKRTTLGFLLNILHTLFEDEIEIPQDVVDTLMQTLVEIADNPPEEDEMAINRVRSIIRGLIPVNQD</sequence>
<dbReference type="AlphaFoldDB" id="F9VP20"/>
<dbReference type="PROSITE" id="PS51459">
    <property type="entry name" value="FIDO"/>
    <property type="match status" value="1"/>
</dbReference>
<dbReference type="GO" id="GO:0016301">
    <property type="term" value="F:kinase activity"/>
    <property type="evidence" value="ECO:0007669"/>
    <property type="project" value="InterPro"/>
</dbReference>
<dbReference type="Proteomes" id="UP000001015">
    <property type="component" value="Chromosome"/>
</dbReference>
<evidence type="ECO:0000313" key="3">
    <source>
        <dbReference type="Proteomes" id="UP000001015"/>
    </source>
</evidence>
<dbReference type="GeneID" id="25400306"/>
<dbReference type="eggNOG" id="arCOG06831">
    <property type="taxonomic scope" value="Archaea"/>
</dbReference>
<dbReference type="KEGG" id="sto:STK_13173"/>
<dbReference type="NCBIfam" id="TIGR01550">
    <property type="entry name" value="DOC_P1"/>
    <property type="match status" value="1"/>
</dbReference>
<dbReference type="InterPro" id="IPR036597">
    <property type="entry name" value="Fido-like_dom_sf"/>
</dbReference>
<dbReference type="PATRIC" id="fig|273063.9.peg.1505"/>
<protein>
    <recommendedName>
        <fullName evidence="1">Fido domain-containing protein</fullName>
    </recommendedName>
</protein>
<dbReference type="RefSeq" id="WP_338055452.1">
    <property type="nucleotide sequence ID" value="NC_003106.2"/>
</dbReference>
<gene>
    <name evidence="2" type="ordered locus">STK_13173</name>
</gene>
<dbReference type="InterPro" id="IPR003812">
    <property type="entry name" value="Fido"/>
</dbReference>
<dbReference type="STRING" id="273063.STK_13173"/>
<dbReference type="InterPro" id="IPR006440">
    <property type="entry name" value="Doc"/>
</dbReference>
<proteinExistence type="predicted"/>
<dbReference type="EMBL" id="BA000023">
    <property type="protein sequence ID" value="BAK54528.1"/>
    <property type="molecule type" value="Genomic_DNA"/>
</dbReference>
<dbReference type="SUPFAM" id="SSF140931">
    <property type="entry name" value="Fic-like"/>
    <property type="match status" value="1"/>
</dbReference>
<dbReference type="Gene3D" id="1.20.120.1870">
    <property type="entry name" value="Fic/DOC protein, Fido domain"/>
    <property type="match status" value="1"/>
</dbReference>
<keyword evidence="3" id="KW-1185">Reference proteome</keyword>
<reference evidence="3" key="1">
    <citation type="journal article" date="2001" name="DNA Res.">
        <title>Complete genome sequence of an aerobic thermoacidophilic Crenarchaeon, Sulfolobus tokodaii strain7.</title>
        <authorList>
            <person name="Kawarabayasi Y."/>
            <person name="Hino Y."/>
            <person name="Horikawa H."/>
            <person name="Jin-no K."/>
            <person name="Takahashi M."/>
            <person name="Sekine M."/>
            <person name="Baba S."/>
            <person name="Ankai A."/>
            <person name="Kosugi H."/>
            <person name="Hosoyama A."/>
            <person name="Fukui S."/>
            <person name="Nagai Y."/>
            <person name="Nishijima K."/>
            <person name="Otsuka R."/>
            <person name="Nakazawa H."/>
            <person name="Takamiya M."/>
            <person name="Kato Y."/>
            <person name="Yoshizawa T."/>
            <person name="Tanaka T."/>
            <person name="Kudoh Y."/>
            <person name="Yamazaki J."/>
            <person name="Kushida N."/>
            <person name="Oguchi A."/>
            <person name="Aoki K."/>
            <person name="Masuda S."/>
            <person name="Yanagii M."/>
            <person name="Nishimura M."/>
            <person name="Yamagishi A."/>
            <person name="Oshima T."/>
            <person name="Kikuchi H."/>
        </authorList>
    </citation>
    <scope>NUCLEOTIDE SEQUENCE [LARGE SCALE GENOMIC DNA]</scope>
    <source>
        <strain evidence="3">DSM 16993 / JCM 10545 / NBRC 100140 / 7</strain>
    </source>
</reference>
<organism evidence="2 3">
    <name type="scientific">Sulfurisphaera tokodaii (strain DSM 16993 / JCM 10545 / NBRC 100140 / 7)</name>
    <name type="common">Sulfolobus tokodaii</name>
    <dbReference type="NCBI Taxonomy" id="273063"/>
    <lineage>
        <taxon>Archaea</taxon>
        <taxon>Thermoproteota</taxon>
        <taxon>Thermoprotei</taxon>
        <taxon>Sulfolobales</taxon>
        <taxon>Sulfolobaceae</taxon>
        <taxon>Sulfurisphaera</taxon>
    </lineage>
</organism>
<accession>F9VP20</accession>
<evidence type="ECO:0000313" key="2">
    <source>
        <dbReference type="EMBL" id="BAK54528.1"/>
    </source>
</evidence>
<evidence type="ECO:0000259" key="1">
    <source>
        <dbReference type="PROSITE" id="PS51459"/>
    </source>
</evidence>
<dbReference type="InterPro" id="IPR053737">
    <property type="entry name" value="Type_II_TA_Toxin"/>
</dbReference>
<feature type="domain" description="Fido" evidence="1">
    <location>
        <begin position="26"/>
        <end position="154"/>
    </location>
</feature>
<dbReference type="Pfam" id="PF02661">
    <property type="entry name" value="Fic"/>
    <property type="match status" value="1"/>
</dbReference>